<name>A0AAD3N790_LATJO</name>
<evidence type="ECO:0000256" key="4">
    <source>
        <dbReference type="SAM" id="MobiDB-lite"/>
    </source>
</evidence>
<keyword evidence="8" id="KW-1185">Reference proteome</keyword>
<evidence type="ECO:0000256" key="3">
    <source>
        <dbReference type="ARBA" id="ARBA00023157"/>
    </source>
</evidence>
<feature type="non-terminal residue" evidence="7">
    <location>
        <position position="1"/>
    </location>
</feature>
<proteinExistence type="predicted"/>
<reference evidence="7" key="1">
    <citation type="submission" date="2022-08" db="EMBL/GenBank/DDBJ databases">
        <title>Genome sequencing of akame (Lates japonicus).</title>
        <authorList>
            <person name="Hashiguchi Y."/>
            <person name="Takahashi H."/>
        </authorList>
    </citation>
    <scope>NUCLEOTIDE SEQUENCE</scope>
    <source>
        <strain evidence="7">Kochi</strain>
    </source>
</reference>
<feature type="chain" id="PRO_5042045051" evidence="5">
    <location>
        <begin position="27"/>
        <end position="694"/>
    </location>
</feature>
<dbReference type="InterPro" id="IPR000742">
    <property type="entry name" value="EGF"/>
</dbReference>
<feature type="region of interest" description="Disordered" evidence="4">
    <location>
        <begin position="186"/>
        <end position="415"/>
    </location>
</feature>
<dbReference type="PANTHER" id="PTHR46252:SF3">
    <property type="entry name" value="KIELIN_CHORDIN-LIKE PROTEIN"/>
    <property type="match status" value="1"/>
</dbReference>
<feature type="compositionally biased region" description="Polar residues" evidence="4">
    <location>
        <begin position="248"/>
        <end position="257"/>
    </location>
</feature>
<dbReference type="Gene3D" id="2.10.25.10">
    <property type="entry name" value="Laminin"/>
    <property type="match status" value="1"/>
</dbReference>
<dbReference type="SMART" id="SM00181">
    <property type="entry name" value="EGF"/>
    <property type="match status" value="1"/>
</dbReference>
<keyword evidence="5" id="KW-0732">Signal</keyword>
<protein>
    <submittedName>
        <fullName evidence="7">Fibulin-2-like protein</fullName>
    </submittedName>
</protein>
<feature type="signal peptide" evidence="5">
    <location>
        <begin position="1"/>
        <end position="26"/>
    </location>
</feature>
<dbReference type="InterPro" id="IPR042979">
    <property type="entry name" value="VWC2/VWC2L"/>
</dbReference>
<evidence type="ECO:0000256" key="5">
    <source>
        <dbReference type="SAM" id="SignalP"/>
    </source>
</evidence>
<feature type="compositionally biased region" description="Polar residues" evidence="4">
    <location>
        <begin position="310"/>
        <end position="327"/>
    </location>
</feature>
<evidence type="ECO:0000259" key="6">
    <source>
        <dbReference type="PROSITE" id="PS01178"/>
    </source>
</evidence>
<evidence type="ECO:0000313" key="8">
    <source>
        <dbReference type="Proteomes" id="UP001279410"/>
    </source>
</evidence>
<dbReference type="GO" id="GO:0032281">
    <property type="term" value="C:AMPA glutamate receptor complex"/>
    <property type="evidence" value="ECO:0007669"/>
    <property type="project" value="TreeGrafter"/>
</dbReference>
<dbReference type="PANTHER" id="PTHR46252">
    <property type="entry name" value="BRORIN FAMILY MEMBER"/>
    <property type="match status" value="1"/>
</dbReference>
<dbReference type="GO" id="GO:0005615">
    <property type="term" value="C:extracellular space"/>
    <property type="evidence" value="ECO:0007669"/>
    <property type="project" value="TreeGrafter"/>
</dbReference>
<accession>A0AAD3N790</accession>
<feature type="compositionally biased region" description="Low complexity" evidence="4">
    <location>
        <begin position="378"/>
        <end position="400"/>
    </location>
</feature>
<feature type="domain" description="Anaphylatoxin-like" evidence="6">
    <location>
        <begin position="491"/>
        <end position="527"/>
    </location>
</feature>
<dbReference type="CDD" id="cd00054">
    <property type="entry name" value="EGF_CA"/>
    <property type="match status" value="1"/>
</dbReference>
<dbReference type="Pfam" id="PF24532">
    <property type="entry name" value="FIBL-2"/>
    <property type="match status" value="1"/>
</dbReference>
<keyword evidence="3" id="KW-1015">Disulfide bond</keyword>
<dbReference type="InterPro" id="IPR000020">
    <property type="entry name" value="Anaphylatoxin/fibulin"/>
</dbReference>
<dbReference type="GO" id="GO:0030514">
    <property type="term" value="P:negative regulation of BMP signaling pathway"/>
    <property type="evidence" value="ECO:0007669"/>
    <property type="project" value="TreeGrafter"/>
</dbReference>
<sequence length="694" mass="77787">MAYLIRAEVALLRCTLLFFYLSVSLCQRDCTSVDCPLLDNCIEEVLETGSCCTSCLQKGCTCEGYQYYDCVNVGFKNGKVPEGDSYFVDYGSTECSCPVGGGRISCHFISCPDMSPNCIEVSEPADGCAQCERIGCVHGGQKYEAGHSFHIDPCFVCHCPNEGGKLMCYPFPDCDPKKIHKPMLAAPTEEDTASRHDSYPYRFDQQGHTDQISTPHRDENLPLFESLPLDKEEPEDYDYGPTDLPETYPQSLVFPTQSSSSNKSISVSRGSEIQSFDKHSKLELRERYGVHDHPIDREEVTENPLREDQVYTQRTPESSVHPQASSNDQKELQGTVAPDSEEGVDAGVMEEDEEEKEEIVTFQSVTEPEGKYVPYMMKSSQQEKSNEQSKSNNSTSSYKKTTPEHSTSSPRGHEYHTTPMVHFIKTTTTQLPVKLDESQPSRKPGQRLFNLHSEDREKVNEEGMEDKDRPVLLIKPGEGPSIPAEGLLQSCCAAGQRWATENHHCNNMPLLNNDKQSTCNVVQMHCCLNLVKESQCEFGMTSAREGDTCEVDQEDQCTDGSHQVCCSCCALGFYRQWSEMGLRAHQYLDYPCSHVFSHLLRGRKIRVRSAEEKAETSINCCTWKVSYGKYPKEAFSVSAIDEAVNAVEKQEVVDECQLYAGQLCQHTCTSVGGSYHCECHHGYILQQDRHSCAP</sequence>
<evidence type="ECO:0000256" key="1">
    <source>
        <dbReference type="ARBA" id="ARBA00004613"/>
    </source>
</evidence>
<feature type="compositionally biased region" description="Acidic residues" evidence="4">
    <location>
        <begin position="339"/>
        <end position="357"/>
    </location>
</feature>
<dbReference type="Proteomes" id="UP001279410">
    <property type="component" value="Unassembled WGS sequence"/>
</dbReference>
<feature type="compositionally biased region" description="Low complexity" evidence="4">
    <location>
        <begin position="258"/>
        <end position="271"/>
    </location>
</feature>
<dbReference type="EMBL" id="BRZM01000122">
    <property type="protein sequence ID" value="GLD67918.1"/>
    <property type="molecule type" value="Genomic_DNA"/>
</dbReference>
<dbReference type="InterPro" id="IPR056612">
    <property type="entry name" value="FIBL-2_dom"/>
</dbReference>
<comment type="caution">
    <text evidence="7">The sequence shown here is derived from an EMBL/GenBank/DDBJ whole genome shotgun (WGS) entry which is preliminary data.</text>
</comment>
<feature type="compositionally biased region" description="Basic and acidic residues" evidence="4">
    <location>
        <begin position="275"/>
        <end position="309"/>
    </location>
</feature>
<keyword evidence="2" id="KW-0964">Secreted</keyword>
<dbReference type="AlphaFoldDB" id="A0AAD3N790"/>
<dbReference type="InterPro" id="IPR001881">
    <property type="entry name" value="EGF-like_Ca-bd_dom"/>
</dbReference>
<evidence type="ECO:0000313" key="7">
    <source>
        <dbReference type="EMBL" id="GLD67918.1"/>
    </source>
</evidence>
<dbReference type="SUPFAM" id="SSF57196">
    <property type="entry name" value="EGF/Laminin"/>
    <property type="match status" value="1"/>
</dbReference>
<dbReference type="SMART" id="SM00179">
    <property type="entry name" value="EGF_CA"/>
    <property type="match status" value="1"/>
</dbReference>
<comment type="subcellular location">
    <subcellularLocation>
        <location evidence="1">Secreted</location>
    </subcellularLocation>
</comment>
<organism evidence="7 8">
    <name type="scientific">Lates japonicus</name>
    <name type="common">Japanese lates</name>
    <dbReference type="NCBI Taxonomy" id="270547"/>
    <lineage>
        <taxon>Eukaryota</taxon>
        <taxon>Metazoa</taxon>
        <taxon>Chordata</taxon>
        <taxon>Craniata</taxon>
        <taxon>Vertebrata</taxon>
        <taxon>Euteleostomi</taxon>
        <taxon>Actinopterygii</taxon>
        <taxon>Neopterygii</taxon>
        <taxon>Teleostei</taxon>
        <taxon>Neoteleostei</taxon>
        <taxon>Acanthomorphata</taxon>
        <taxon>Carangaria</taxon>
        <taxon>Carangaria incertae sedis</taxon>
        <taxon>Centropomidae</taxon>
        <taxon>Lates</taxon>
    </lineage>
</organism>
<dbReference type="GO" id="GO:0045202">
    <property type="term" value="C:synapse"/>
    <property type="evidence" value="ECO:0007669"/>
    <property type="project" value="UniProtKB-SubCell"/>
</dbReference>
<dbReference type="SMART" id="SM00104">
    <property type="entry name" value="ANATO"/>
    <property type="match status" value="1"/>
</dbReference>
<gene>
    <name evidence="7" type="ORF">AKAME5_001924200</name>
</gene>
<dbReference type="PROSITE" id="PS01186">
    <property type="entry name" value="EGF_2"/>
    <property type="match status" value="1"/>
</dbReference>
<dbReference type="GO" id="GO:0005509">
    <property type="term" value="F:calcium ion binding"/>
    <property type="evidence" value="ECO:0007669"/>
    <property type="project" value="InterPro"/>
</dbReference>
<dbReference type="PROSITE" id="PS01178">
    <property type="entry name" value="ANAPHYLATOXIN_2"/>
    <property type="match status" value="1"/>
</dbReference>
<evidence type="ECO:0000256" key="2">
    <source>
        <dbReference type="ARBA" id="ARBA00022525"/>
    </source>
</evidence>